<feature type="domain" description="Helicase ATP-binding" evidence="11">
    <location>
        <begin position="36"/>
        <end position="206"/>
    </location>
</feature>
<comment type="catalytic activity">
    <reaction evidence="8">
        <text>ATP + H2O = ADP + phosphate + H(+)</text>
        <dbReference type="Rhea" id="RHEA:13065"/>
        <dbReference type="ChEBI" id="CHEBI:15377"/>
        <dbReference type="ChEBI" id="CHEBI:15378"/>
        <dbReference type="ChEBI" id="CHEBI:30616"/>
        <dbReference type="ChEBI" id="CHEBI:43474"/>
        <dbReference type="ChEBI" id="CHEBI:456216"/>
        <dbReference type="EC" id="3.6.4.13"/>
    </reaction>
</comment>
<comment type="similarity">
    <text evidence="7">Belongs to the DEAD box helicase family.</text>
</comment>
<dbReference type="InterPro" id="IPR014014">
    <property type="entry name" value="RNA_helicase_DEAD_Q_motif"/>
</dbReference>
<evidence type="ECO:0000259" key="13">
    <source>
        <dbReference type="PROSITE" id="PS51195"/>
    </source>
</evidence>
<dbReference type="Pfam" id="PF00270">
    <property type="entry name" value="DEAD"/>
    <property type="match status" value="1"/>
</dbReference>
<evidence type="ECO:0000256" key="6">
    <source>
        <dbReference type="ARBA" id="ARBA00022840"/>
    </source>
</evidence>
<evidence type="ECO:0000256" key="1">
    <source>
        <dbReference type="ARBA" id="ARBA00012552"/>
    </source>
</evidence>
<dbReference type="EC" id="3.6.4.13" evidence="1"/>
<dbReference type="SMART" id="SM00490">
    <property type="entry name" value="HELICc"/>
    <property type="match status" value="1"/>
</dbReference>
<dbReference type="Gene3D" id="3.30.70.330">
    <property type="match status" value="1"/>
</dbReference>
<dbReference type="InterPro" id="IPR050079">
    <property type="entry name" value="DEAD_box_RNA_helicase"/>
</dbReference>
<evidence type="ECO:0000256" key="8">
    <source>
        <dbReference type="ARBA" id="ARBA00047984"/>
    </source>
</evidence>
<evidence type="ECO:0000259" key="12">
    <source>
        <dbReference type="PROSITE" id="PS51194"/>
    </source>
</evidence>
<dbReference type="InterPro" id="IPR044742">
    <property type="entry name" value="DEAD/DEAH_RhlB"/>
</dbReference>
<keyword evidence="3" id="KW-0547">Nucleotide-binding</keyword>
<dbReference type="PROSITE" id="PS51194">
    <property type="entry name" value="HELICASE_CTER"/>
    <property type="match status" value="1"/>
</dbReference>
<name>A0A162T1T1_9CLOT</name>
<dbReference type="GO" id="GO:0005524">
    <property type="term" value="F:ATP binding"/>
    <property type="evidence" value="ECO:0007669"/>
    <property type="project" value="UniProtKB-KW"/>
</dbReference>
<evidence type="ECO:0000256" key="10">
    <source>
        <dbReference type="PROSITE-ProRule" id="PRU00552"/>
    </source>
</evidence>
<dbReference type="PANTHER" id="PTHR47959:SF13">
    <property type="entry name" value="ATP-DEPENDENT RNA HELICASE RHLE"/>
    <property type="match status" value="1"/>
</dbReference>
<dbReference type="InterPro" id="IPR005580">
    <property type="entry name" value="DbpA/CsdA_RNA-bd_dom"/>
</dbReference>
<dbReference type="FunFam" id="3.40.50.300:FF:000108">
    <property type="entry name" value="ATP-dependent RNA helicase RhlE"/>
    <property type="match status" value="1"/>
</dbReference>
<dbReference type="InterPro" id="IPR027417">
    <property type="entry name" value="P-loop_NTPase"/>
</dbReference>
<dbReference type="EMBL" id="LWAE01000002">
    <property type="protein sequence ID" value="KZL92141.1"/>
    <property type="molecule type" value="Genomic_DNA"/>
</dbReference>
<dbReference type="SUPFAM" id="SSF52540">
    <property type="entry name" value="P-loop containing nucleoside triphosphate hydrolases"/>
    <property type="match status" value="1"/>
</dbReference>
<dbReference type="GO" id="GO:0005829">
    <property type="term" value="C:cytosol"/>
    <property type="evidence" value="ECO:0007669"/>
    <property type="project" value="TreeGrafter"/>
</dbReference>
<evidence type="ECO:0000313" key="15">
    <source>
        <dbReference type="Proteomes" id="UP000076603"/>
    </source>
</evidence>
<dbReference type="PROSITE" id="PS51192">
    <property type="entry name" value="HELICASE_ATP_BIND_1"/>
    <property type="match status" value="1"/>
</dbReference>
<evidence type="ECO:0000256" key="9">
    <source>
        <dbReference type="ARBA" id="ARBA00067932"/>
    </source>
</evidence>
<protein>
    <recommendedName>
        <fullName evidence="9">ATP-dependent RNA helicase CshA</fullName>
        <ecNumber evidence="1">3.6.4.13</ecNumber>
    </recommendedName>
</protein>
<sequence length="482" mass="53936">MKNISSFEELNISEDILKSLKNMGFKNPSPVQQEAIPPALEGKNIIVKSQTGTGKTAAYGIPVLEKIELEEKLVQVVVLTPTRELAVQVSKEIDNLGKFKRIRSTAIYGGQPIDLQTRVLKQRVHIIVSTPGRILDHIGRGNIDLSKVNTVIIDEADQMFDMGFINDVEAIVDKTPSNRQMMLFSATISEKVERITEKYMKDAVKISITPEEVTGEKIDEKYYMMDEKFKFTSLCRILCSEEVDSAIIFCETKANVGMLSSKMRRKGFEAYELHGDLTQEERLDTINKFKQGEFNLLVATDVAARGIDVDDVTHVINYDIPLYTDSYVHRIGRTARAGKAGKAITLVTPNQLRFLESIQEFIGHNIPQGEIPTEEVTTESIKKFNLRLKSIKIKKKEKKADVGSEITTLYIKAGKKNKIRPGDLVGAILGATGLTSDIIGVIDIYDHYTYVDIMGGHGNEVLEKLKEGTIKGKKLKIEKAKR</sequence>
<dbReference type="Proteomes" id="UP000076603">
    <property type="component" value="Unassembled WGS sequence"/>
</dbReference>
<organism evidence="14 15">
    <name type="scientific">Clostridium magnum DSM 2767</name>
    <dbReference type="NCBI Taxonomy" id="1121326"/>
    <lineage>
        <taxon>Bacteria</taxon>
        <taxon>Bacillati</taxon>
        <taxon>Bacillota</taxon>
        <taxon>Clostridia</taxon>
        <taxon>Eubacteriales</taxon>
        <taxon>Clostridiaceae</taxon>
        <taxon>Clostridium</taxon>
    </lineage>
</organism>
<dbReference type="STRING" id="1121326.CLMAG_19500"/>
<reference evidence="14 15" key="1">
    <citation type="submission" date="2016-04" db="EMBL/GenBank/DDBJ databases">
        <title>Genome sequence of Clostridium magnum DSM 2767.</title>
        <authorList>
            <person name="Poehlein A."/>
            <person name="Uhlig R."/>
            <person name="Fischer R."/>
            <person name="Bahl H."/>
            <person name="Daniel R."/>
        </authorList>
    </citation>
    <scope>NUCLEOTIDE SEQUENCE [LARGE SCALE GENOMIC DNA]</scope>
    <source>
        <strain evidence="14 15">DSM 2767</strain>
    </source>
</reference>
<dbReference type="GO" id="GO:0003724">
    <property type="term" value="F:RNA helicase activity"/>
    <property type="evidence" value="ECO:0007669"/>
    <property type="project" value="UniProtKB-EC"/>
</dbReference>
<dbReference type="InterPro" id="IPR012677">
    <property type="entry name" value="Nucleotide-bd_a/b_plait_sf"/>
</dbReference>
<dbReference type="OrthoDB" id="9805696at2"/>
<comment type="caution">
    <text evidence="14">The sequence shown here is derived from an EMBL/GenBank/DDBJ whole genome shotgun (WGS) entry which is preliminary data.</text>
</comment>
<dbReference type="PROSITE" id="PS51195">
    <property type="entry name" value="Q_MOTIF"/>
    <property type="match status" value="1"/>
</dbReference>
<keyword evidence="15" id="KW-1185">Reference proteome</keyword>
<evidence type="ECO:0000259" key="11">
    <source>
        <dbReference type="PROSITE" id="PS51192"/>
    </source>
</evidence>
<evidence type="ECO:0000256" key="2">
    <source>
        <dbReference type="ARBA" id="ARBA00022490"/>
    </source>
</evidence>
<dbReference type="PATRIC" id="fig|1121326.3.peg.1937"/>
<evidence type="ECO:0000256" key="3">
    <source>
        <dbReference type="ARBA" id="ARBA00022741"/>
    </source>
</evidence>
<dbReference type="AlphaFoldDB" id="A0A162T1T1"/>
<keyword evidence="2" id="KW-0963">Cytoplasm</keyword>
<evidence type="ECO:0000256" key="5">
    <source>
        <dbReference type="ARBA" id="ARBA00022806"/>
    </source>
</evidence>
<dbReference type="Gene3D" id="3.40.50.300">
    <property type="entry name" value="P-loop containing nucleotide triphosphate hydrolases"/>
    <property type="match status" value="2"/>
</dbReference>
<dbReference type="GO" id="GO:0003723">
    <property type="term" value="F:RNA binding"/>
    <property type="evidence" value="ECO:0007669"/>
    <property type="project" value="UniProtKB-ARBA"/>
</dbReference>
<proteinExistence type="inferred from homology"/>
<dbReference type="Pfam" id="PF00271">
    <property type="entry name" value="Helicase_C"/>
    <property type="match status" value="1"/>
</dbReference>
<accession>A0A162T1T1</accession>
<dbReference type="InterPro" id="IPR001650">
    <property type="entry name" value="Helicase_C-like"/>
</dbReference>
<feature type="short sequence motif" description="Q motif" evidence="10">
    <location>
        <begin position="5"/>
        <end position="33"/>
    </location>
</feature>
<evidence type="ECO:0000313" key="14">
    <source>
        <dbReference type="EMBL" id="KZL92141.1"/>
    </source>
</evidence>
<dbReference type="RefSeq" id="WP_066621415.1">
    <property type="nucleotide sequence ID" value="NZ_FQXL01000004.1"/>
</dbReference>
<dbReference type="CDD" id="cd00268">
    <property type="entry name" value="DEADc"/>
    <property type="match status" value="1"/>
</dbReference>
<gene>
    <name evidence="14" type="primary">dbpA_1</name>
    <name evidence="14" type="ORF">CLMAG_19500</name>
</gene>
<feature type="domain" description="Helicase C-terminal" evidence="12">
    <location>
        <begin position="217"/>
        <end position="377"/>
    </location>
</feature>
<dbReference type="InterPro" id="IPR014001">
    <property type="entry name" value="Helicase_ATP-bd"/>
</dbReference>
<evidence type="ECO:0000256" key="7">
    <source>
        <dbReference type="ARBA" id="ARBA00038437"/>
    </source>
</evidence>
<dbReference type="PANTHER" id="PTHR47959">
    <property type="entry name" value="ATP-DEPENDENT RNA HELICASE RHLE-RELATED"/>
    <property type="match status" value="1"/>
</dbReference>
<dbReference type="InterPro" id="IPR011545">
    <property type="entry name" value="DEAD/DEAH_box_helicase_dom"/>
</dbReference>
<dbReference type="CDD" id="cd18787">
    <property type="entry name" value="SF2_C_DEAD"/>
    <property type="match status" value="1"/>
</dbReference>
<dbReference type="GO" id="GO:0016887">
    <property type="term" value="F:ATP hydrolysis activity"/>
    <property type="evidence" value="ECO:0007669"/>
    <property type="project" value="RHEA"/>
</dbReference>
<feature type="domain" description="DEAD-box RNA helicase Q" evidence="13">
    <location>
        <begin position="5"/>
        <end position="33"/>
    </location>
</feature>
<keyword evidence="4 14" id="KW-0378">Hydrolase</keyword>
<dbReference type="Pfam" id="PF03880">
    <property type="entry name" value="DbpA"/>
    <property type="match status" value="1"/>
</dbReference>
<dbReference type="SMART" id="SM00487">
    <property type="entry name" value="DEXDc"/>
    <property type="match status" value="1"/>
</dbReference>
<keyword evidence="5 14" id="KW-0347">Helicase</keyword>
<evidence type="ECO:0000256" key="4">
    <source>
        <dbReference type="ARBA" id="ARBA00022801"/>
    </source>
</evidence>
<keyword evidence="6" id="KW-0067">ATP-binding</keyword>